<organism evidence="4 5">
    <name type="scientific">Methylobacterium komagatae</name>
    <dbReference type="NCBI Taxonomy" id="374425"/>
    <lineage>
        <taxon>Bacteria</taxon>
        <taxon>Pseudomonadati</taxon>
        <taxon>Pseudomonadota</taxon>
        <taxon>Alphaproteobacteria</taxon>
        <taxon>Hyphomicrobiales</taxon>
        <taxon>Methylobacteriaceae</taxon>
        <taxon>Methylobacterium</taxon>
    </lineage>
</organism>
<reference evidence="5" key="1">
    <citation type="journal article" date="2019" name="Int. J. Syst. Evol. Microbiol.">
        <title>The Global Catalogue of Microorganisms (GCM) 10K type strain sequencing project: providing services to taxonomists for standard genome sequencing and annotation.</title>
        <authorList>
            <consortium name="The Broad Institute Genomics Platform"/>
            <consortium name="The Broad Institute Genome Sequencing Center for Infectious Disease"/>
            <person name="Wu L."/>
            <person name="Ma J."/>
        </authorList>
    </citation>
    <scope>NUCLEOTIDE SEQUENCE [LARGE SCALE GENOMIC DNA]</scope>
    <source>
        <strain evidence="5">CCUG 48316</strain>
    </source>
</reference>
<sequence>MTGMVTENEVRSAAARIRARPAPPGSLKERVSVRSVRKELGGGSFGDIAQPLARWKADEGYHPVIEQADLPEAFEKRLAALARDLLEQARVEATRERLSDFAEVERRRERHEEILAEAAAQVDHLEDKVAALQSELDRLRAAGVAKPEAEAGPGSAAAPGTQAAAARGFVDALMGRKFAREADAFWAEVRDAVEAAMRERGPMPAHAIYRALPDALRRRGEKVGFPLTPAWLRYHLLRMAASGEGLTEIEGRFGLAGPRPEPGADRSAKPSPAAEVQEMGRRRFWRRFVHAVHDLLSEAGPLTADEILERMDPTWIGASERFQRISPGRLRFKLRGRIQEGRPFAELAGERFAAVAGEEPWDGESAMSGAGRNG</sequence>
<proteinExistence type="predicted"/>
<keyword evidence="5" id="KW-1185">Reference proteome</keyword>
<protein>
    <submittedName>
        <fullName evidence="4">DNA-binding protein</fullName>
    </submittedName>
</protein>
<feature type="coiled-coil region" evidence="1">
    <location>
        <begin position="101"/>
        <end position="142"/>
    </location>
</feature>
<evidence type="ECO:0000256" key="1">
    <source>
        <dbReference type="SAM" id="Coils"/>
    </source>
</evidence>
<accession>A0ABW2BP82</accession>
<dbReference type="Pfam" id="PF11740">
    <property type="entry name" value="KfrA_N"/>
    <property type="match status" value="1"/>
</dbReference>
<evidence type="ECO:0000256" key="2">
    <source>
        <dbReference type="SAM" id="MobiDB-lite"/>
    </source>
</evidence>
<name>A0ABW2BP82_9HYPH</name>
<evidence type="ECO:0000259" key="3">
    <source>
        <dbReference type="Pfam" id="PF11740"/>
    </source>
</evidence>
<gene>
    <name evidence="4" type="ORF">ACFQE0_20420</name>
</gene>
<dbReference type="InterPro" id="IPR021104">
    <property type="entry name" value="KfrA_DNA-bd_N"/>
</dbReference>
<evidence type="ECO:0000313" key="5">
    <source>
        <dbReference type="Proteomes" id="UP001596292"/>
    </source>
</evidence>
<dbReference type="RefSeq" id="WP_378972894.1">
    <property type="nucleotide sequence ID" value="NZ_JBHSWN010000001.1"/>
</dbReference>
<dbReference type="Proteomes" id="UP001596292">
    <property type="component" value="Unassembled WGS sequence"/>
</dbReference>
<keyword evidence="4" id="KW-0238">DNA-binding</keyword>
<keyword evidence="1" id="KW-0175">Coiled coil</keyword>
<dbReference type="EMBL" id="JBHSWN010000001">
    <property type="protein sequence ID" value="MFC6791747.1"/>
    <property type="molecule type" value="Genomic_DNA"/>
</dbReference>
<evidence type="ECO:0000313" key="4">
    <source>
        <dbReference type="EMBL" id="MFC6791747.1"/>
    </source>
</evidence>
<feature type="region of interest" description="Disordered" evidence="2">
    <location>
        <begin position="1"/>
        <end position="30"/>
    </location>
</feature>
<dbReference type="GO" id="GO:0003677">
    <property type="term" value="F:DNA binding"/>
    <property type="evidence" value="ECO:0007669"/>
    <property type="project" value="UniProtKB-KW"/>
</dbReference>
<feature type="domain" description="KfrA N-terminal DNA-binding" evidence="3">
    <location>
        <begin position="6"/>
        <end position="133"/>
    </location>
</feature>
<feature type="region of interest" description="Disordered" evidence="2">
    <location>
        <begin position="255"/>
        <end position="276"/>
    </location>
</feature>
<comment type="caution">
    <text evidence="4">The sequence shown here is derived from an EMBL/GenBank/DDBJ whole genome shotgun (WGS) entry which is preliminary data.</text>
</comment>